<feature type="binding site" evidence="7">
    <location>
        <position position="302"/>
    </location>
    <ligand>
        <name>[4Fe-4S] cluster</name>
        <dbReference type="ChEBI" id="CHEBI:49883"/>
    </ligand>
</feature>
<dbReference type="GO" id="GO:0019288">
    <property type="term" value="P:isopentenyl diphosphate biosynthetic process, methylerythritol 4-phosphate pathway"/>
    <property type="evidence" value="ECO:0007669"/>
    <property type="project" value="UniProtKB-UniRule"/>
</dbReference>
<dbReference type="AlphaFoldDB" id="D9MP08"/>
<organism evidence="10">
    <name type="scientific">uncultured Nitrospirae bacterium MY2-3C</name>
    <dbReference type="NCBI Taxonomy" id="798577"/>
    <lineage>
        <taxon>Bacteria</taxon>
        <taxon>Pseudomonadati</taxon>
        <taxon>Nitrospirota</taxon>
        <taxon>environmental samples</taxon>
    </lineage>
</organism>
<dbReference type="PIRSF" id="PIRSF004640">
    <property type="entry name" value="IspG"/>
    <property type="match status" value="1"/>
</dbReference>
<gene>
    <name evidence="7" type="primary">ispG</name>
    <name evidence="10" type="ORF">LW2_0220</name>
</gene>
<dbReference type="InterPro" id="IPR058579">
    <property type="entry name" value="IspG_C"/>
</dbReference>
<dbReference type="PANTHER" id="PTHR30454:SF0">
    <property type="entry name" value="4-HYDROXY-3-METHYLBUT-2-EN-1-YL DIPHOSPHATE SYNTHASE (FERREDOXIN), CHLOROPLASTIC"/>
    <property type="match status" value="1"/>
</dbReference>
<dbReference type="FunFam" id="3.20.20.20:FF:000001">
    <property type="entry name" value="4-hydroxy-3-methylbut-2-en-1-yl diphosphate synthase (flavodoxin)"/>
    <property type="match status" value="1"/>
</dbReference>
<dbReference type="SUPFAM" id="SSF51604">
    <property type="entry name" value="Enolase C-terminal domain-like"/>
    <property type="match status" value="1"/>
</dbReference>
<evidence type="ECO:0000313" key="10">
    <source>
        <dbReference type="EMBL" id="ADI87697.1"/>
    </source>
</evidence>
<dbReference type="InterPro" id="IPR011005">
    <property type="entry name" value="Dihydropteroate_synth-like_sf"/>
</dbReference>
<comment type="similarity">
    <text evidence="7">Belongs to the IspG family.</text>
</comment>
<dbReference type="PANTHER" id="PTHR30454">
    <property type="entry name" value="4-HYDROXY-3-METHYLBUT-2-EN-1-YL DIPHOSPHATE SYNTHASE"/>
    <property type="match status" value="1"/>
</dbReference>
<keyword evidence="2 7" id="KW-0479">Metal-binding</keyword>
<feature type="domain" description="IspG TIM-barrel" evidence="8">
    <location>
        <begin position="2"/>
        <end position="242"/>
    </location>
</feature>
<keyword evidence="4 7" id="KW-0408">Iron</keyword>
<dbReference type="GO" id="GO:0005506">
    <property type="term" value="F:iron ion binding"/>
    <property type="evidence" value="ECO:0007669"/>
    <property type="project" value="InterPro"/>
</dbReference>
<keyword evidence="6 7" id="KW-0414">Isoprene biosynthesis</keyword>
<dbReference type="GO" id="GO:0046429">
    <property type="term" value="F:4-hydroxy-3-methylbut-2-en-1-yl diphosphate synthase activity (ferredoxin)"/>
    <property type="evidence" value="ECO:0007669"/>
    <property type="project" value="UniProtKB-UniRule"/>
</dbReference>
<feature type="binding site" evidence="7">
    <location>
        <position position="260"/>
    </location>
    <ligand>
        <name>[4Fe-4S] cluster</name>
        <dbReference type="ChEBI" id="CHEBI:49883"/>
    </ligand>
</feature>
<dbReference type="UniPathway" id="UPA00056">
    <property type="reaction ID" value="UER00096"/>
</dbReference>
<dbReference type="InterPro" id="IPR045854">
    <property type="entry name" value="NO2/SO3_Rdtase_4Fe4S_sf"/>
</dbReference>
<dbReference type="SUPFAM" id="SSF56014">
    <property type="entry name" value="Nitrite and sulphite reductase 4Fe-4S domain-like"/>
    <property type="match status" value="1"/>
</dbReference>
<evidence type="ECO:0000256" key="1">
    <source>
        <dbReference type="ARBA" id="ARBA00022485"/>
    </source>
</evidence>
<accession>D9MP08</accession>
<proteinExistence type="inferred from homology"/>
<evidence type="ECO:0000259" key="9">
    <source>
        <dbReference type="Pfam" id="PF26540"/>
    </source>
</evidence>
<evidence type="ECO:0000259" key="8">
    <source>
        <dbReference type="Pfam" id="PF04551"/>
    </source>
</evidence>
<evidence type="ECO:0000256" key="5">
    <source>
        <dbReference type="ARBA" id="ARBA00023014"/>
    </source>
</evidence>
<dbReference type="InterPro" id="IPR016425">
    <property type="entry name" value="IspG_bac"/>
</dbReference>
<dbReference type="GO" id="GO:0141197">
    <property type="term" value="F:4-hydroxy-3-methylbut-2-enyl-diphosphate synthase activity (flavodoxin)"/>
    <property type="evidence" value="ECO:0007669"/>
    <property type="project" value="UniProtKB-EC"/>
</dbReference>
<feature type="binding site" evidence="7">
    <location>
        <position position="295"/>
    </location>
    <ligand>
        <name>[4Fe-4S] cluster</name>
        <dbReference type="ChEBI" id="CHEBI:49883"/>
    </ligand>
</feature>
<dbReference type="EC" id="1.17.7.3" evidence="7"/>
<comment type="function">
    <text evidence="7">Converts 2C-methyl-D-erythritol 2,4-cyclodiphosphate (ME-2,4cPP) into 1-hydroxy-2-methyl-2-(E)-butenyl 4-diphosphate.</text>
</comment>
<comment type="pathway">
    <text evidence="7">Isoprenoid biosynthesis; isopentenyl diphosphate biosynthesis via DXP pathway; isopentenyl diphosphate from 1-deoxy-D-xylulose 5-phosphate: step 5/6.</text>
</comment>
<comment type="catalytic activity">
    <reaction evidence="7">
        <text>(2E)-4-hydroxy-3-methylbut-2-enyl diphosphate + oxidized [flavodoxin] + H2O + 2 H(+) = 2-C-methyl-D-erythritol 2,4-cyclic diphosphate + reduced [flavodoxin]</text>
        <dbReference type="Rhea" id="RHEA:43604"/>
        <dbReference type="Rhea" id="RHEA-COMP:10622"/>
        <dbReference type="Rhea" id="RHEA-COMP:10623"/>
        <dbReference type="ChEBI" id="CHEBI:15377"/>
        <dbReference type="ChEBI" id="CHEBI:15378"/>
        <dbReference type="ChEBI" id="CHEBI:57618"/>
        <dbReference type="ChEBI" id="CHEBI:58210"/>
        <dbReference type="ChEBI" id="CHEBI:58483"/>
        <dbReference type="ChEBI" id="CHEBI:128753"/>
        <dbReference type="EC" id="1.17.7.3"/>
    </reaction>
</comment>
<dbReference type="GO" id="GO:0051539">
    <property type="term" value="F:4 iron, 4 sulfur cluster binding"/>
    <property type="evidence" value="ECO:0007669"/>
    <property type="project" value="UniProtKB-UniRule"/>
</dbReference>
<dbReference type="EMBL" id="HM454280">
    <property type="protein sequence ID" value="ADI87697.1"/>
    <property type="molecule type" value="Genomic_DNA"/>
</dbReference>
<comment type="cofactor">
    <cofactor evidence="7">
        <name>[4Fe-4S] cluster</name>
        <dbReference type="ChEBI" id="CHEBI:49883"/>
    </cofactor>
    <text evidence="7">Binds 1 [4Fe-4S] cluster.</text>
</comment>
<sequence length="354" mass="37458">MTKQINIGGVAIGGGAPVSIQSMTKTDTTDVAATVAQIRELQGIGCELVRLAVINEEAARCLSAIRAQVDIPLIADIHFDYRLALIAIAGGIDALRINPGNIGATWKVKEVVAACKDRAIPIRIGVNAGSLPKELLSVHGGPTPAAIVQSAAGHINILRELDFDLIKVSLKASSVPMTVEAYRQFAATYDYPLHIGISEAGPPPSGIIKSAVGLGILLAQGIGDTMRVSLTAPPHDEVHVAYEILKSLGLRRRGIDLVSCPTCGRTRVDLMRLVEEAQQRLAAIDRNITVAIMGCEVNGPGEAKEADYGIASGKGMGLLFKKGQLVGRVEEARLIDALLEMIQTETSSNEEKPN</sequence>
<dbReference type="Pfam" id="PF04551">
    <property type="entry name" value="GcpE"/>
    <property type="match status" value="1"/>
</dbReference>
<name>D9MP08_9BACT</name>
<dbReference type="InterPro" id="IPR004588">
    <property type="entry name" value="IspG_bac-typ"/>
</dbReference>
<evidence type="ECO:0000256" key="4">
    <source>
        <dbReference type="ARBA" id="ARBA00023004"/>
    </source>
</evidence>
<dbReference type="InterPro" id="IPR036849">
    <property type="entry name" value="Enolase-like_C_sf"/>
</dbReference>
<dbReference type="InterPro" id="IPR058578">
    <property type="entry name" value="IspG_TIM"/>
</dbReference>
<evidence type="ECO:0000256" key="6">
    <source>
        <dbReference type="ARBA" id="ARBA00023229"/>
    </source>
</evidence>
<dbReference type="Gene3D" id="3.20.20.20">
    <property type="entry name" value="Dihydropteroate synthase-like"/>
    <property type="match status" value="1"/>
</dbReference>
<dbReference type="Gene3D" id="3.30.413.10">
    <property type="entry name" value="Sulfite Reductase Hemoprotein, domain 1"/>
    <property type="match status" value="1"/>
</dbReference>
<dbReference type="GO" id="GO:0016114">
    <property type="term" value="P:terpenoid biosynthetic process"/>
    <property type="evidence" value="ECO:0007669"/>
    <property type="project" value="InterPro"/>
</dbReference>
<keyword evidence="3 7" id="KW-0560">Oxidoreductase</keyword>
<evidence type="ECO:0000256" key="3">
    <source>
        <dbReference type="ARBA" id="ARBA00023002"/>
    </source>
</evidence>
<dbReference type="HAMAP" id="MF_00159">
    <property type="entry name" value="IspG"/>
    <property type="match status" value="1"/>
</dbReference>
<evidence type="ECO:0000256" key="2">
    <source>
        <dbReference type="ARBA" id="ARBA00022723"/>
    </source>
</evidence>
<evidence type="ECO:0000256" key="7">
    <source>
        <dbReference type="HAMAP-Rule" id="MF_00159"/>
    </source>
</evidence>
<keyword evidence="1 7" id="KW-0004">4Fe-4S</keyword>
<feature type="domain" description="IspG C-terminal" evidence="9">
    <location>
        <begin position="257"/>
        <end position="343"/>
    </location>
</feature>
<protein>
    <recommendedName>
        <fullName evidence="7">4-hydroxy-3-methylbut-2-en-1-yl diphosphate synthase (flavodoxin)</fullName>
        <ecNumber evidence="7">1.17.7.3</ecNumber>
    </recommendedName>
    <alternativeName>
        <fullName evidence="7">1-hydroxy-2-methyl-2-(E)-butenyl 4-diphosphate synthase</fullName>
    </alternativeName>
</protein>
<feature type="binding site" evidence="7">
    <location>
        <position position="263"/>
    </location>
    <ligand>
        <name>[4Fe-4S] cluster</name>
        <dbReference type="ChEBI" id="CHEBI:49883"/>
    </ligand>
</feature>
<keyword evidence="5 7" id="KW-0411">Iron-sulfur</keyword>
<dbReference type="Pfam" id="PF26540">
    <property type="entry name" value="GcpE_C"/>
    <property type="match status" value="1"/>
</dbReference>
<dbReference type="NCBIfam" id="NF001540">
    <property type="entry name" value="PRK00366.1"/>
    <property type="match status" value="1"/>
</dbReference>
<reference evidence="10" key="1">
    <citation type="journal article" date="2011" name="Appl. Environ. Microbiol.">
        <title>Metagenomic analysis reveals unexpected subgenomic diversity of magnetotactic bacteria within the phylum Nitrospirae.</title>
        <authorList>
            <person name="Lin W."/>
            <person name="Jogler C."/>
            <person name="Schuler D."/>
            <person name="Pan Y."/>
        </authorList>
    </citation>
    <scope>NUCLEOTIDE SEQUENCE</scope>
</reference>
<dbReference type="NCBIfam" id="TIGR00612">
    <property type="entry name" value="ispG_gcpE"/>
    <property type="match status" value="1"/>
</dbReference>